<dbReference type="RefSeq" id="XP_046017882.1">
    <property type="nucleotide sequence ID" value="XM_046151287.1"/>
</dbReference>
<comment type="caution">
    <text evidence="2">The sequence shown here is derived from an EMBL/GenBank/DDBJ whole genome shotgun (WGS) entry which is preliminary data.</text>
</comment>
<feature type="domain" description="NAD(P)-binding" evidence="1">
    <location>
        <begin position="10"/>
        <end position="96"/>
    </location>
</feature>
<dbReference type="InterPro" id="IPR036291">
    <property type="entry name" value="NAD(P)-bd_dom_sf"/>
</dbReference>
<name>A0A9P8YDJ2_9PEZI</name>
<accession>A0A9P8YDJ2</accession>
<dbReference type="Proteomes" id="UP000756346">
    <property type="component" value="Unassembled WGS sequence"/>
</dbReference>
<evidence type="ECO:0000313" key="2">
    <source>
        <dbReference type="EMBL" id="KAH7039827.1"/>
    </source>
</evidence>
<organism evidence="2 3">
    <name type="scientific">Microdochium trichocladiopsis</name>
    <dbReference type="NCBI Taxonomy" id="1682393"/>
    <lineage>
        <taxon>Eukaryota</taxon>
        <taxon>Fungi</taxon>
        <taxon>Dikarya</taxon>
        <taxon>Ascomycota</taxon>
        <taxon>Pezizomycotina</taxon>
        <taxon>Sordariomycetes</taxon>
        <taxon>Xylariomycetidae</taxon>
        <taxon>Xylariales</taxon>
        <taxon>Microdochiaceae</taxon>
        <taxon>Microdochium</taxon>
    </lineage>
</organism>
<reference evidence="2" key="1">
    <citation type="journal article" date="2021" name="Nat. Commun.">
        <title>Genetic determinants of endophytism in the Arabidopsis root mycobiome.</title>
        <authorList>
            <person name="Mesny F."/>
            <person name="Miyauchi S."/>
            <person name="Thiergart T."/>
            <person name="Pickel B."/>
            <person name="Atanasova L."/>
            <person name="Karlsson M."/>
            <person name="Huettel B."/>
            <person name="Barry K.W."/>
            <person name="Haridas S."/>
            <person name="Chen C."/>
            <person name="Bauer D."/>
            <person name="Andreopoulos W."/>
            <person name="Pangilinan J."/>
            <person name="LaButti K."/>
            <person name="Riley R."/>
            <person name="Lipzen A."/>
            <person name="Clum A."/>
            <person name="Drula E."/>
            <person name="Henrissat B."/>
            <person name="Kohler A."/>
            <person name="Grigoriev I.V."/>
            <person name="Martin F.M."/>
            <person name="Hacquard S."/>
        </authorList>
    </citation>
    <scope>NUCLEOTIDE SEQUENCE</scope>
    <source>
        <strain evidence="2">MPI-CAGE-CH-0230</strain>
    </source>
</reference>
<evidence type="ECO:0000313" key="3">
    <source>
        <dbReference type="Proteomes" id="UP000756346"/>
    </source>
</evidence>
<keyword evidence="3" id="KW-1185">Reference proteome</keyword>
<evidence type="ECO:0000259" key="1">
    <source>
        <dbReference type="Pfam" id="PF13460"/>
    </source>
</evidence>
<dbReference type="InterPro" id="IPR051783">
    <property type="entry name" value="NAD(P)-dependent_oxidoreduct"/>
</dbReference>
<dbReference type="GO" id="GO:0004029">
    <property type="term" value="F:aldehyde dehydrogenase (NAD+) activity"/>
    <property type="evidence" value="ECO:0007669"/>
    <property type="project" value="TreeGrafter"/>
</dbReference>
<dbReference type="EMBL" id="JAGTJQ010000001">
    <property type="protein sequence ID" value="KAH7039827.1"/>
    <property type="molecule type" value="Genomic_DNA"/>
</dbReference>
<gene>
    <name evidence="2" type="ORF">B0I36DRAFT_2709</name>
</gene>
<dbReference type="GeneID" id="70180833"/>
<dbReference type="Gene3D" id="3.40.50.720">
    <property type="entry name" value="NAD(P)-binding Rossmann-like Domain"/>
    <property type="match status" value="1"/>
</dbReference>
<dbReference type="PANTHER" id="PTHR48079">
    <property type="entry name" value="PROTEIN YEEZ"/>
    <property type="match status" value="1"/>
</dbReference>
<protein>
    <recommendedName>
        <fullName evidence="1">NAD(P)-binding domain-containing protein</fullName>
    </recommendedName>
</protein>
<dbReference type="SUPFAM" id="SSF51735">
    <property type="entry name" value="NAD(P)-binding Rossmann-fold domains"/>
    <property type="match status" value="1"/>
</dbReference>
<dbReference type="AlphaFoldDB" id="A0A9P8YDJ2"/>
<dbReference type="Pfam" id="PF13460">
    <property type="entry name" value="NAD_binding_10"/>
    <property type="match status" value="1"/>
</dbReference>
<dbReference type="InterPro" id="IPR016040">
    <property type="entry name" value="NAD(P)-bd_dom"/>
</dbReference>
<dbReference type="OrthoDB" id="2130169at2759"/>
<sequence length="354" mass="38746">MSAKKVLVTGASGFIGGDALYALEKAHPTWKFSVLVRSKETGAKIKKVHPNVELVIGSLDDFETVSNAAAAADIVLHTADSSDHQGAARAIAAGLRKSHSAQNPGYYIHVSGTGILCWYDADNKRYGEPPLPEQIYNDVEGVDDLLNLPDSAFHRDVDKIVLEEAAKDPAAVRITIVCPPTIYGVGRGPVNPKSRQIPLLIESTFDEGLAPISGRGLAEWHYVHVYDLSALFVILADHASAGKPIGDSGKEIWGPRAYFLAEDGIFQWGAISKLVAYEAYKQGAIEREDTKQFSYYDATAKGKFDWVSWGQNSRGVSERARKYLGWQPKQPSLVDSIPELVRLEIAARKQRESK</sequence>
<proteinExistence type="predicted"/>
<dbReference type="GO" id="GO:0005737">
    <property type="term" value="C:cytoplasm"/>
    <property type="evidence" value="ECO:0007669"/>
    <property type="project" value="TreeGrafter"/>
</dbReference>
<dbReference type="PANTHER" id="PTHR48079:SF6">
    <property type="entry name" value="NAD(P)-BINDING DOMAIN-CONTAINING PROTEIN-RELATED"/>
    <property type="match status" value="1"/>
</dbReference>